<dbReference type="InterPro" id="IPR050179">
    <property type="entry name" value="Trans_hexapeptide_repeat"/>
</dbReference>
<evidence type="ECO:0000313" key="1">
    <source>
        <dbReference type="EMBL" id="RLQ96779.1"/>
    </source>
</evidence>
<name>A0A3L7K3D0_9BACI</name>
<evidence type="ECO:0008006" key="3">
    <source>
        <dbReference type="Google" id="ProtNLM"/>
    </source>
</evidence>
<proteinExistence type="predicted"/>
<protein>
    <recommendedName>
        <fullName evidence="3">PglD N-terminal domain-containing protein</fullName>
    </recommendedName>
</protein>
<dbReference type="Gene3D" id="2.160.10.10">
    <property type="entry name" value="Hexapeptide repeat proteins"/>
    <property type="match status" value="1"/>
</dbReference>
<comment type="caution">
    <text evidence="1">The sequence shown here is derived from an EMBL/GenBank/DDBJ whole genome shotgun (WGS) entry which is preliminary data.</text>
</comment>
<dbReference type="OrthoDB" id="9794407at2"/>
<dbReference type="InterPro" id="IPR001451">
    <property type="entry name" value="Hexapep"/>
</dbReference>
<dbReference type="PANTHER" id="PTHR43300">
    <property type="entry name" value="ACETYLTRANSFERASE"/>
    <property type="match status" value="1"/>
</dbReference>
<organism evidence="1 2">
    <name type="scientific">Falsibacillus albus</name>
    <dbReference type="NCBI Taxonomy" id="2478915"/>
    <lineage>
        <taxon>Bacteria</taxon>
        <taxon>Bacillati</taxon>
        <taxon>Bacillota</taxon>
        <taxon>Bacilli</taxon>
        <taxon>Bacillales</taxon>
        <taxon>Bacillaceae</taxon>
        <taxon>Falsibacillus</taxon>
    </lineage>
</organism>
<dbReference type="InterPro" id="IPR011004">
    <property type="entry name" value="Trimer_LpxA-like_sf"/>
</dbReference>
<dbReference type="PANTHER" id="PTHR43300:SF7">
    <property type="entry name" value="UDP-N-ACETYLBACILLOSAMINE N-ACETYLTRANSFERASE"/>
    <property type="match status" value="1"/>
</dbReference>
<dbReference type="EMBL" id="RCVZ01000003">
    <property type="protein sequence ID" value="RLQ96779.1"/>
    <property type="molecule type" value="Genomic_DNA"/>
</dbReference>
<keyword evidence="2" id="KW-1185">Reference proteome</keyword>
<dbReference type="Pfam" id="PF00132">
    <property type="entry name" value="Hexapep"/>
    <property type="match status" value="1"/>
</dbReference>
<accession>A0A3L7K3D0</accession>
<sequence length="185" mass="19926">MVVDKSLLIYGSYGLSEVVRQLAVDTGWKIGGVVTELERDFDLIELIHNEYPPDLYEVAIALGYSSLNDRKQVMAQLHSSGYDMATLIHPKAYVCQTATIQTGAIIMNSAVVDMHASIGEGVVIWPGVVINHNAKIEEGTFLSPNSTICGYCTVGRDSFIGAGAVVVDHRIVPPESLVKAGSVFS</sequence>
<reference evidence="1 2" key="1">
    <citation type="submission" date="2018-10" db="EMBL/GenBank/DDBJ databases">
        <title>Falsibacillus sp. genome draft.</title>
        <authorList>
            <person name="Shi S."/>
        </authorList>
    </citation>
    <scope>NUCLEOTIDE SEQUENCE [LARGE SCALE GENOMIC DNA]</scope>
    <source>
        <strain evidence="1 2">GY 10110</strain>
    </source>
</reference>
<dbReference type="Proteomes" id="UP000276770">
    <property type="component" value="Unassembled WGS sequence"/>
</dbReference>
<dbReference type="AlphaFoldDB" id="A0A3L7K3D0"/>
<gene>
    <name evidence="1" type="ORF">D9X91_06680</name>
</gene>
<evidence type="ECO:0000313" key="2">
    <source>
        <dbReference type="Proteomes" id="UP000276770"/>
    </source>
</evidence>
<dbReference type="RefSeq" id="WP_121679800.1">
    <property type="nucleotide sequence ID" value="NZ_RCVZ01000003.1"/>
</dbReference>
<dbReference type="SUPFAM" id="SSF51161">
    <property type="entry name" value="Trimeric LpxA-like enzymes"/>
    <property type="match status" value="1"/>
</dbReference>